<dbReference type="EMBL" id="JAAAIL010001139">
    <property type="protein sequence ID" value="KAG0271446.1"/>
    <property type="molecule type" value="Genomic_DNA"/>
</dbReference>
<organism evidence="3 4">
    <name type="scientific">Linnemannia exigua</name>
    <dbReference type="NCBI Taxonomy" id="604196"/>
    <lineage>
        <taxon>Eukaryota</taxon>
        <taxon>Fungi</taxon>
        <taxon>Fungi incertae sedis</taxon>
        <taxon>Mucoromycota</taxon>
        <taxon>Mortierellomycotina</taxon>
        <taxon>Mortierellomycetes</taxon>
        <taxon>Mortierellales</taxon>
        <taxon>Mortierellaceae</taxon>
        <taxon>Linnemannia</taxon>
    </lineage>
</organism>
<accession>A0AAD4H451</accession>
<keyword evidence="4" id="KW-1185">Reference proteome</keyword>
<dbReference type="Proteomes" id="UP001194580">
    <property type="component" value="Unassembled WGS sequence"/>
</dbReference>
<name>A0AAD4H451_9FUNG</name>
<gene>
    <name evidence="3" type="ORF">BGZ95_000734</name>
</gene>
<dbReference type="SUPFAM" id="SSF55729">
    <property type="entry name" value="Acyl-CoA N-acyltransferases (Nat)"/>
    <property type="match status" value="1"/>
</dbReference>
<dbReference type="PANTHER" id="PTHR47237">
    <property type="entry name" value="SLL0310 PROTEIN"/>
    <property type="match status" value="1"/>
</dbReference>
<protein>
    <recommendedName>
        <fullName evidence="2">YitH/HolE acetyltransferase (GNAT) domain-containing protein</fullName>
    </recommendedName>
</protein>
<dbReference type="AlphaFoldDB" id="A0AAD4H451"/>
<dbReference type="PANTHER" id="PTHR47237:SF1">
    <property type="entry name" value="SLL0310 PROTEIN"/>
    <property type="match status" value="1"/>
</dbReference>
<feature type="domain" description="YitH/HolE acetyltransferase (GNAT)" evidence="2">
    <location>
        <begin position="215"/>
        <end position="356"/>
    </location>
</feature>
<comment type="caution">
    <text evidence="3">The sequence shown here is derived from an EMBL/GenBank/DDBJ whole genome shotgun (WGS) entry which is preliminary data.</text>
</comment>
<feature type="compositionally biased region" description="Polar residues" evidence="1">
    <location>
        <begin position="55"/>
        <end position="66"/>
    </location>
</feature>
<evidence type="ECO:0000259" key="2">
    <source>
        <dbReference type="Pfam" id="PF18014"/>
    </source>
</evidence>
<proteinExistence type="predicted"/>
<evidence type="ECO:0000313" key="3">
    <source>
        <dbReference type="EMBL" id="KAG0271446.1"/>
    </source>
</evidence>
<dbReference type="Gene3D" id="3.40.630.30">
    <property type="match status" value="1"/>
</dbReference>
<dbReference type="Pfam" id="PF18014">
    <property type="entry name" value="Acetyltransf_18"/>
    <property type="match status" value="1"/>
</dbReference>
<dbReference type="InterPro" id="IPR041496">
    <property type="entry name" value="YitH/HolE_GNAT"/>
</dbReference>
<dbReference type="InterPro" id="IPR052729">
    <property type="entry name" value="Acyl/Acetyltrans_Enzymes"/>
</dbReference>
<reference evidence="3" key="1">
    <citation type="journal article" date="2020" name="Fungal Divers.">
        <title>Resolving the Mortierellaceae phylogeny through synthesis of multi-gene phylogenetics and phylogenomics.</title>
        <authorList>
            <person name="Vandepol N."/>
            <person name="Liber J."/>
            <person name="Desiro A."/>
            <person name="Na H."/>
            <person name="Kennedy M."/>
            <person name="Barry K."/>
            <person name="Grigoriev I.V."/>
            <person name="Miller A.N."/>
            <person name="O'Donnell K."/>
            <person name="Stajich J.E."/>
            <person name="Bonito G."/>
        </authorList>
    </citation>
    <scope>NUCLEOTIDE SEQUENCE</scope>
    <source>
        <strain evidence="3">NRRL 28262</strain>
    </source>
</reference>
<dbReference type="Gene3D" id="3.40.630.90">
    <property type="match status" value="1"/>
</dbReference>
<evidence type="ECO:0000256" key="1">
    <source>
        <dbReference type="SAM" id="MobiDB-lite"/>
    </source>
</evidence>
<sequence>MLSSPTGQVFHHCTQDQAIDTFYTWSNSEQWNPSRKGYEHEVHHNIDPKGFIYSTVESSPSDNNQVEEQGQKGKEKETKKQGPDPAKNEIVCIVSAIRYGEDQGWIGHYIASSKFRGRGYGLATFNKALDHLNHETRASIGLDGVMAQLENYRKSGFTQSAWLNERRNGSVTELVEKKERELAERISHNKVEGLVLLSDPNVDLEQLPGIEVKYCGMKRPQFVKKWVQFHANHPEENRVGVAFLSSDPTSTDPVTGKPLVLGYACVRPATSSYRVGPLYASSGEIAKILLVKLAVEVLQAEKQHPLGIPMVFDVDMPDKNPAAVELFNGLGWKNTFPCMRMWKGKVPEHDVNGVFGVTSLEVG</sequence>
<feature type="region of interest" description="Disordered" evidence="1">
    <location>
        <begin position="52"/>
        <end position="85"/>
    </location>
</feature>
<feature type="compositionally biased region" description="Basic and acidic residues" evidence="1">
    <location>
        <begin position="69"/>
        <end position="82"/>
    </location>
</feature>
<dbReference type="InterPro" id="IPR016181">
    <property type="entry name" value="Acyl_CoA_acyltransferase"/>
</dbReference>
<evidence type="ECO:0000313" key="4">
    <source>
        <dbReference type="Proteomes" id="UP001194580"/>
    </source>
</evidence>